<accession>A0A6I6DPK5</accession>
<comment type="subcellular location">
    <subcellularLocation>
        <location evidence="1">Cell membrane</location>
        <topology evidence="1">Multi-pass membrane protein</topology>
    </subcellularLocation>
</comment>
<feature type="transmembrane region" description="Helical" evidence="7">
    <location>
        <begin position="182"/>
        <end position="205"/>
    </location>
</feature>
<evidence type="ECO:0000256" key="4">
    <source>
        <dbReference type="ARBA" id="ARBA00022692"/>
    </source>
</evidence>
<dbReference type="InterPro" id="IPR005115">
    <property type="entry name" value="Gly_transporter"/>
</dbReference>
<keyword evidence="6 7" id="KW-0472">Membrane</keyword>
<feature type="transmembrane region" description="Helical" evidence="7">
    <location>
        <begin position="39"/>
        <end position="60"/>
    </location>
</feature>
<name>A0A6I6DPK5_9MICO</name>
<dbReference type="PANTHER" id="PTHR30506:SF3">
    <property type="entry name" value="UPF0126 INNER MEMBRANE PROTEIN YADS-RELATED"/>
    <property type="match status" value="1"/>
</dbReference>
<feature type="transmembrane region" description="Helical" evidence="7">
    <location>
        <begin position="157"/>
        <end position="176"/>
    </location>
</feature>
<evidence type="ECO:0000256" key="3">
    <source>
        <dbReference type="ARBA" id="ARBA00022475"/>
    </source>
</evidence>
<dbReference type="PANTHER" id="PTHR30506">
    <property type="entry name" value="INNER MEMBRANE PROTEIN"/>
    <property type="match status" value="1"/>
</dbReference>
<evidence type="ECO:0000256" key="7">
    <source>
        <dbReference type="SAM" id="Phobius"/>
    </source>
</evidence>
<dbReference type="KEGG" id="moj:D7D94_03370"/>
<evidence type="ECO:0000259" key="8">
    <source>
        <dbReference type="Pfam" id="PF03458"/>
    </source>
</evidence>
<organism evidence="9 10">
    <name type="scientific">Microbacterium oryzae</name>
    <dbReference type="NCBI Taxonomy" id="743009"/>
    <lineage>
        <taxon>Bacteria</taxon>
        <taxon>Bacillati</taxon>
        <taxon>Actinomycetota</taxon>
        <taxon>Actinomycetes</taxon>
        <taxon>Micrococcales</taxon>
        <taxon>Microbacteriaceae</taxon>
        <taxon>Microbacterium</taxon>
    </lineage>
</organism>
<evidence type="ECO:0000256" key="6">
    <source>
        <dbReference type="ARBA" id="ARBA00023136"/>
    </source>
</evidence>
<keyword evidence="5 7" id="KW-1133">Transmembrane helix</keyword>
<feature type="transmembrane region" description="Helical" evidence="7">
    <location>
        <begin position="72"/>
        <end position="91"/>
    </location>
</feature>
<feature type="transmembrane region" description="Helical" evidence="7">
    <location>
        <begin position="6"/>
        <end position="27"/>
    </location>
</feature>
<comment type="similarity">
    <text evidence="2">Belongs to the UPF0126 family.</text>
</comment>
<sequence length="257" mass="26439">MTEPLFVIPLWADLLAVGLGGIQGALFASGFRGRARLDFLGVAIIGTMIGMGGGIIRDILLGTTPATLQNNWYLVTAVGASLVGMLLAGIFDRLNRAIVMLDAVVIGMFGAFGTAKALANGIPIIPAIFIGACAAVGGSVVRDIAMGLPVAIMHVGSLYAVAAVVGNTALALSFAFGMPIAAAAALGIALTTVIRVLAVVFDLSLPEQRRLNRRRVALETREIPIVSASDLPSAPDLGQTGAIILPDDITKPRDEDG</sequence>
<feature type="transmembrane region" description="Helical" evidence="7">
    <location>
        <begin position="98"/>
        <end position="118"/>
    </location>
</feature>
<evidence type="ECO:0000313" key="9">
    <source>
        <dbReference type="EMBL" id="QGU26812.1"/>
    </source>
</evidence>
<dbReference type="RefSeq" id="WP_156241216.1">
    <property type="nucleotide sequence ID" value="NZ_BAAAZL010000002.1"/>
</dbReference>
<feature type="domain" description="Glycine transporter" evidence="8">
    <location>
        <begin position="100"/>
        <end position="171"/>
    </location>
</feature>
<keyword evidence="10" id="KW-1185">Reference proteome</keyword>
<feature type="transmembrane region" description="Helical" evidence="7">
    <location>
        <begin position="124"/>
        <end position="145"/>
    </location>
</feature>
<proteinExistence type="inferred from homology"/>
<evidence type="ECO:0000256" key="2">
    <source>
        <dbReference type="ARBA" id="ARBA00008193"/>
    </source>
</evidence>
<reference evidence="9 10" key="1">
    <citation type="submission" date="2018-09" db="EMBL/GenBank/DDBJ databases">
        <title>Whole genome sequencing of Microbacterium oryzae strain MB-10T.</title>
        <authorList>
            <person name="Das S.K."/>
        </authorList>
    </citation>
    <scope>NUCLEOTIDE SEQUENCE [LARGE SCALE GENOMIC DNA]</scope>
    <source>
        <strain evidence="9 10">MB-10</strain>
    </source>
</reference>
<dbReference type="Pfam" id="PF03458">
    <property type="entry name" value="Gly_transporter"/>
    <property type="match status" value="2"/>
</dbReference>
<evidence type="ECO:0000313" key="10">
    <source>
        <dbReference type="Proteomes" id="UP000422989"/>
    </source>
</evidence>
<feature type="domain" description="Glycine transporter" evidence="8">
    <location>
        <begin position="10"/>
        <end position="87"/>
    </location>
</feature>
<evidence type="ECO:0000256" key="5">
    <source>
        <dbReference type="ARBA" id="ARBA00022989"/>
    </source>
</evidence>
<evidence type="ECO:0000256" key="1">
    <source>
        <dbReference type="ARBA" id="ARBA00004651"/>
    </source>
</evidence>
<keyword evidence="3" id="KW-1003">Cell membrane</keyword>
<gene>
    <name evidence="9" type="ORF">D7D94_03370</name>
</gene>
<dbReference type="GO" id="GO:0005886">
    <property type="term" value="C:plasma membrane"/>
    <property type="evidence" value="ECO:0007669"/>
    <property type="project" value="UniProtKB-SubCell"/>
</dbReference>
<dbReference type="OrthoDB" id="9791874at2"/>
<dbReference type="Proteomes" id="UP000422989">
    <property type="component" value="Chromosome"/>
</dbReference>
<dbReference type="EMBL" id="CP032550">
    <property type="protein sequence ID" value="QGU26812.1"/>
    <property type="molecule type" value="Genomic_DNA"/>
</dbReference>
<keyword evidence="4 7" id="KW-0812">Transmembrane</keyword>
<protein>
    <recommendedName>
        <fullName evidence="8">Glycine transporter domain-containing protein</fullName>
    </recommendedName>
</protein>
<dbReference type="AlphaFoldDB" id="A0A6I6DPK5"/>